<evidence type="ECO:0000313" key="1">
    <source>
        <dbReference type="EMBL" id="AFM03288.1"/>
    </source>
</evidence>
<dbReference type="Proteomes" id="UP000006054">
    <property type="component" value="Chromosome"/>
</dbReference>
<sequence length="191" mass="23284">MHDIEPFFGWEFNYDSNTDERSPFYEAEYDTNQYTNTIYGYYIHPYWDFIGSETLYVKVLMADYHRKFVIMELIGEWNDALHNDIMHLKRNVIDYFTGEGIIHFILIGENILNYHGSDDEYYEEWFEDVENGWIVLLNFREFVLREMNAYNLDSYLIWGGILDEIDNWRTTNPHKLFEFVRKEVEKRIALF</sequence>
<proteinExistence type="predicted"/>
<dbReference type="eggNOG" id="ENOG502ZAIK">
    <property type="taxonomic scope" value="Bacteria"/>
</dbReference>
<protein>
    <submittedName>
        <fullName evidence="1">Uncharacterized protein</fullName>
    </submittedName>
</protein>
<dbReference type="HOGENOM" id="CLU_1440239_0_0_10"/>
<dbReference type="PATRIC" id="fig|880071.3.peg.805"/>
<evidence type="ECO:0000313" key="2">
    <source>
        <dbReference type="Proteomes" id="UP000006054"/>
    </source>
</evidence>
<dbReference type="OrthoDB" id="653988at2"/>
<gene>
    <name evidence="1" type="ordered locus">Fleli_0830</name>
</gene>
<dbReference type="KEGG" id="fli:Fleli_0830"/>
<dbReference type="AlphaFoldDB" id="I4AH53"/>
<organism evidence="1 2">
    <name type="scientific">Bernardetia litoralis (strain ATCC 23117 / DSM 6794 / NBRC 15988 / NCIMB 1366 / Fx l1 / Sio-4)</name>
    <name type="common">Flexibacter litoralis</name>
    <dbReference type="NCBI Taxonomy" id="880071"/>
    <lineage>
        <taxon>Bacteria</taxon>
        <taxon>Pseudomonadati</taxon>
        <taxon>Bacteroidota</taxon>
        <taxon>Cytophagia</taxon>
        <taxon>Cytophagales</taxon>
        <taxon>Bernardetiaceae</taxon>
        <taxon>Bernardetia</taxon>
    </lineage>
</organism>
<dbReference type="STRING" id="880071.Fleli_0830"/>
<reference evidence="2" key="1">
    <citation type="submission" date="2012-06" db="EMBL/GenBank/DDBJ databases">
        <title>The complete genome of Flexibacter litoralis DSM 6794.</title>
        <authorList>
            <person name="Lucas S."/>
            <person name="Copeland A."/>
            <person name="Lapidus A."/>
            <person name="Glavina del Rio T."/>
            <person name="Dalin E."/>
            <person name="Tice H."/>
            <person name="Bruce D."/>
            <person name="Goodwin L."/>
            <person name="Pitluck S."/>
            <person name="Peters L."/>
            <person name="Ovchinnikova G."/>
            <person name="Lu M."/>
            <person name="Kyrpides N."/>
            <person name="Mavromatis K."/>
            <person name="Ivanova N."/>
            <person name="Brettin T."/>
            <person name="Detter J.C."/>
            <person name="Han C."/>
            <person name="Larimer F."/>
            <person name="Land M."/>
            <person name="Hauser L."/>
            <person name="Markowitz V."/>
            <person name="Cheng J.-F."/>
            <person name="Hugenholtz P."/>
            <person name="Woyke T."/>
            <person name="Wu D."/>
            <person name="Spring S."/>
            <person name="Lang E."/>
            <person name="Kopitz M."/>
            <person name="Brambilla E."/>
            <person name="Klenk H.-P."/>
            <person name="Eisen J.A."/>
        </authorList>
    </citation>
    <scope>NUCLEOTIDE SEQUENCE [LARGE SCALE GENOMIC DNA]</scope>
    <source>
        <strain evidence="2">ATCC 23117 / DSM 6794 / NBRC 15988 / NCIMB 1366 / Sio-4</strain>
    </source>
</reference>
<dbReference type="RefSeq" id="WP_014796746.1">
    <property type="nucleotide sequence ID" value="NC_018018.1"/>
</dbReference>
<name>I4AH53_BERLS</name>
<accession>I4AH53</accession>
<keyword evidence="2" id="KW-1185">Reference proteome</keyword>
<dbReference type="EMBL" id="CP003345">
    <property type="protein sequence ID" value="AFM03288.1"/>
    <property type="molecule type" value="Genomic_DNA"/>
</dbReference>